<proteinExistence type="predicted"/>
<name>A0A1C0TVA6_9GAMM</name>
<keyword evidence="1" id="KW-0812">Transmembrane</keyword>
<dbReference type="AlphaFoldDB" id="A0A1C0TVA6"/>
<protein>
    <submittedName>
        <fullName evidence="2">Uncharacterized protein</fullName>
    </submittedName>
</protein>
<dbReference type="Proteomes" id="UP000093366">
    <property type="component" value="Unassembled WGS sequence"/>
</dbReference>
<gene>
    <name evidence="2" type="ORF">A7985_04755</name>
</gene>
<sequence>MAQNVVKHCSLWIVFSFFYLSGLQMAVIMSIDGQTEPTLWQTLLYTFLYNALIGHLVTKYEKLWPFLASIVISLFGIMGFGVFFGDKLAGYSNELLIGLVLSLPFATFLVKEIKSKHIEQQSQ</sequence>
<feature type="transmembrane region" description="Helical" evidence="1">
    <location>
        <begin position="64"/>
        <end position="85"/>
    </location>
</feature>
<evidence type="ECO:0000313" key="2">
    <source>
        <dbReference type="EMBL" id="OCQ23257.1"/>
    </source>
</evidence>
<dbReference type="RefSeq" id="WP_065789283.1">
    <property type="nucleotide sequence ID" value="NZ_JAGJED010000001.1"/>
</dbReference>
<evidence type="ECO:0000313" key="3">
    <source>
        <dbReference type="Proteomes" id="UP000093366"/>
    </source>
</evidence>
<feature type="transmembrane region" description="Helical" evidence="1">
    <location>
        <begin position="12"/>
        <end position="31"/>
    </location>
</feature>
<dbReference type="EMBL" id="MAUJ01000001">
    <property type="protein sequence ID" value="OCQ23257.1"/>
    <property type="molecule type" value="Genomic_DNA"/>
</dbReference>
<organism evidence="2 3">
    <name type="scientific">Pseudoalteromonas luteoviolacea</name>
    <dbReference type="NCBI Taxonomy" id="43657"/>
    <lineage>
        <taxon>Bacteria</taxon>
        <taxon>Pseudomonadati</taxon>
        <taxon>Pseudomonadota</taxon>
        <taxon>Gammaproteobacteria</taxon>
        <taxon>Alteromonadales</taxon>
        <taxon>Pseudoalteromonadaceae</taxon>
        <taxon>Pseudoalteromonas</taxon>
    </lineage>
</organism>
<feature type="transmembrane region" description="Helical" evidence="1">
    <location>
        <begin position="91"/>
        <end position="110"/>
    </location>
</feature>
<comment type="caution">
    <text evidence="2">The sequence shown here is derived from an EMBL/GenBank/DDBJ whole genome shotgun (WGS) entry which is preliminary data.</text>
</comment>
<keyword evidence="1" id="KW-1133">Transmembrane helix</keyword>
<keyword evidence="1" id="KW-0472">Membrane</keyword>
<reference evidence="3" key="1">
    <citation type="submission" date="2016-07" db="EMBL/GenBank/DDBJ databases">
        <authorList>
            <person name="Florea S."/>
            <person name="Webb J.S."/>
            <person name="Jaromczyk J."/>
            <person name="Schardl C.L."/>
        </authorList>
    </citation>
    <scope>NUCLEOTIDE SEQUENCE [LARGE SCALE GENOMIC DNA]</scope>
    <source>
        <strain evidence="3">IPB1</strain>
    </source>
</reference>
<feature type="transmembrane region" description="Helical" evidence="1">
    <location>
        <begin position="37"/>
        <end position="57"/>
    </location>
</feature>
<evidence type="ECO:0000256" key="1">
    <source>
        <dbReference type="SAM" id="Phobius"/>
    </source>
</evidence>
<accession>A0A1C0TVA6</accession>
<dbReference type="OrthoDB" id="6310471at2"/>